<dbReference type="Proteomes" id="UP000004162">
    <property type="component" value="Unassembled WGS sequence"/>
</dbReference>
<evidence type="ECO:0000313" key="2">
    <source>
        <dbReference type="EMBL" id="EAT59557.1"/>
    </source>
</evidence>
<protein>
    <recommendedName>
        <fullName evidence="4">DUF3570 domain-containing protein</fullName>
    </recommendedName>
</protein>
<dbReference type="InterPro" id="IPR021953">
    <property type="entry name" value="DUF3570"/>
</dbReference>
<evidence type="ECO:0008006" key="4">
    <source>
        <dbReference type="Google" id="ProtNLM"/>
    </source>
</evidence>
<reference evidence="2 3" key="1">
    <citation type="submission" date="2006-07" db="EMBL/GenBank/DDBJ databases">
        <title>Annotation of the draft genome assembly of Chlorobium ferroxidans DSM 13031.</title>
        <authorList>
            <consortium name="US DOE Joint Genome Institute (JGI-ORNL)"/>
            <person name="Larimer F."/>
            <person name="Land M."/>
            <person name="Hauser L."/>
        </authorList>
    </citation>
    <scope>NUCLEOTIDE SEQUENCE [LARGE SCALE GENOMIC DNA]</scope>
    <source>
        <strain evidence="2 3">DSM 13031</strain>
    </source>
</reference>
<keyword evidence="3" id="KW-1185">Reference proteome</keyword>
<feature type="chain" id="PRO_5004179257" description="DUF3570 domain-containing protein" evidence="1">
    <location>
        <begin position="31"/>
        <end position="402"/>
    </location>
</feature>
<sequence>MRLHSKVKSTRLSSVLLGAALALPSGQMLYADAPPERGVVSMKYLNYQDSQSGDSAFTTGMQRDRIAVNALTVMATAPIAGKWSIGTSFMEDSVTGASPAYHSSGFPANNAVSGASGELRYAGDFNLTRYFSRGTLGAAVSYSKESDYISRSASLQGSWSTEDKNTTYTLGGSFTDDTIKLSVPNVVAVKKQDRDEGKQILAGLFGVTRVLSKRDIVQLNLGYSNGNGYYTDPYKDPDQRPRDRNNMTLLTRWNHHFDGSDGTIRLSWRYYTDSFGIRAHTLGGEYVQPLHHGWTITPLLRLYTQSEADFYVVAGPAEQANPSTATPPPAGALFYTEDQRLSAFGAVTAGVKISKQLGRDWLVDLKFEKYEQRQEWALFGNGDQGVTAFHARSVQAGVSRQF</sequence>
<proteinExistence type="predicted"/>
<accession>Q0YTJ7</accession>
<comment type="caution">
    <text evidence="2">The sequence shown here is derived from an EMBL/GenBank/DDBJ whole genome shotgun (WGS) entry which is preliminary data.</text>
</comment>
<dbReference type="EMBL" id="AASE01000003">
    <property type="protein sequence ID" value="EAT59557.1"/>
    <property type="molecule type" value="Genomic_DNA"/>
</dbReference>
<gene>
    <name evidence="2" type="ORF">CferDRAFT_1564</name>
</gene>
<organism evidence="2 3">
    <name type="scientific">Chlorobium ferrooxidans DSM 13031</name>
    <dbReference type="NCBI Taxonomy" id="377431"/>
    <lineage>
        <taxon>Bacteria</taxon>
        <taxon>Pseudomonadati</taxon>
        <taxon>Chlorobiota</taxon>
        <taxon>Chlorobiia</taxon>
        <taxon>Chlorobiales</taxon>
        <taxon>Chlorobiaceae</taxon>
        <taxon>Chlorobium/Pelodictyon group</taxon>
        <taxon>Chlorobium</taxon>
    </lineage>
</organism>
<dbReference type="Pfam" id="PF12094">
    <property type="entry name" value="DUF3570"/>
    <property type="match status" value="1"/>
</dbReference>
<name>Q0YTJ7_9CHLB</name>
<dbReference type="AlphaFoldDB" id="Q0YTJ7"/>
<keyword evidence="1" id="KW-0732">Signal</keyword>
<feature type="signal peptide" evidence="1">
    <location>
        <begin position="1"/>
        <end position="30"/>
    </location>
</feature>
<dbReference type="OrthoDB" id="5450709at2"/>
<evidence type="ECO:0000313" key="3">
    <source>
        <dbReference type="Proteomes" id="UP000004162"/>
    </source>
</evidence>
<evidence type="ECO:0000256" key="1">
    <source>
        <dbReference type="SAM" id="SignalP"/>
    </source>
</evidence>
<reference evidence="2 3" key="2">
    <citation type="submission" date="2006-07" db="EMBL/GenBank/DDBJ databases">
        <title>Sequencing of the draft genome and assembly of Chlorobium ferroxidans DSM 13031.</title>
        <authorList>
            <consortium name="US DOE Joint Genome Institute (JGI-PGF)"/>
            <person name="Copeland A."/>
            <person name="Lucas S."/>
            <person name="Lapidus A."/>
            <person name="Barry K."/>
            <person name="Glavina del Rio T."/>
            <person name="Dalin E."/>
            <person name="Tice H."/>
            <person name="Bruce D."/>
            <person name="Pitluck S."/>
            <person name="Richardson P."/>
        </authorList>
    </citation>
    <scope>NUCLEOTIDE SEQUENCE [LARGE SCALE GENOMIC DNA]</scope>
    <source>
        <strain evidence="2 3">DSM 13031</strain>
    </source>
</reference>